<feature type="region of interest" description="Disordered" evidence="4">
    <location>
        <begin position="364"/>
        <end position="392"/>
    </location>
</feature>
<gene>
    <name evidence="7" type="ORF">B7P43_G09043</name>
</gene>
<organism evidence="7 8">
    <name type="scientific">Cryptotermes secundus</name>
    <dbReference type="NCBI Taxonomy" id="105785"/>
    <lineage>
        <taxon>Eukaryota</taxon>
        <taxon>Metazoa</taxon>
        <taxon>Ecdysozoa</taxon>
        <taxon>Arthropoda</taxon>
        <taxon>Hexapoda</taxon>
        <taxon>Insecta</taxon>
        <taxon>Pterygota</taxon>
        <taxon>Neoptera</taxon>
        <taxon>Polyneoptera</taxon>
        <taxon>Dictyoptera</taxon>
        <taxon>Blattodea</taxon>
        <taxon>Blattoidea</taxon>
        <taxon>Termitoidae</taxon>
        <taxon>Kalotermitidae</taxon>
        <taxon>Cryptotermitinae</taxon>
        <taxon>Cryptotermes</taxon>
    </lineage>
</organism>
<dbReference type="STRING" id="105785.A0A2J7PQ08"/>
<proteinExistence type="predicted"/>
<dbReference type="SUPFAM" id="SSF52058">
    <property type="entry name" value="L domain-like"/>
    <property type="match status" value="1"/>
</dbReference>
<keyword evidence="5" id="KW-0812">Transmembrane</keyword>
<dbReference type="InterPro" id="IPR000483">
    <property type="entry name" value="Cys-rich_flank_reg_C"/>
</dbReference>
<dbReference type="AlphaFoldDB" id="A0A2J7PQ08"/>
<comment type="caution">
    <text evidence="7">The sequence shown here is derived from an EMBL/GenBank/DDBJ whole genome shotgun (WGS) entry which is preliminary data.</text>
</comment>
<keyword evidence="5" id="KW-1133">Transmembrane helix</keyword>
<feature type="transmembrane region" description="Helical" evidence="5">
    <location>
        <begin position="258"/>
        <end position="282"/>
    </location>
</feature>
<accession>A0A2J7PQ08</accession>
<evidence type="ECO:0000256" key="4">
    <source>
        <dbReference type="SAM" id="MobiDB-lite"/>
    </source>
</evidence>
<evidence type="ECO:0000256" key="5">
    <source>
        <dbReference type="SAM" id="Phobius"/>
    </source>
</evidence>
<keyword evidence="2" id="KW-0732">Signal</keyword>
<dbReference type="Gene3D" id="3.80.10.10">
    <property type="entry name" value="Ribonuclease Inhibitor"/>
    <property type="match status" value="1"/>
</dbReference>
<evidence type="ECO:0000259" key="6">
    <source>
        <dbReference type="SMART" id="SM00082"/>
    </source>
</evidence>
<name>A0A2J7PQ08_9NEOP</name>
<keyword evidence="1" id="KW-0433">Leucine-rich repeat</keyword>
<evidence type="ECO:0000256" key="1">
    <source>
        <dbReference type="ARBA" id="ARBA00022614"/>
    </source>
</evidence>
<evidence type="ECO:0000256" key="2">
    <source>
        <dbReference type="ARBA" id="ARBA00022729"/>
    </source>
</evidence>
<keyword evidence="3" id="KW-0677">Repeat</keyword>
<evidence type="ECO:0000313" key="7">
    <source>
        <dbReference type="EMBL" id="PNF18420.1"/>
    </source>
</evidence>
<dbReference type="PANTHER" id="PTHR24366">
    <property type="entry name" value="IG(IMMUNOGLOBULIN) AND LRR(LEUCINE RICH REPEAT) DOMAINS"/>
    <property type="match status" value="1"/>
</dbReference>
<dbReference type="Proteomes" id="UP000235965">
    <property type="component" value="Unassembled WGS sequence"/>
</dbReference>
<dbReference type="SMART" id="SM00082">
    <property type="entry name" value="LRRCT"/>
    <property type="match status" value="1"/>
</dbReference>
<keyword evidence="8" id="KW-1185">Reference proteome</keyword>
<feature type="domain" description="LRRCT" evidence="6">
    <location>
        <begin position="81"/>
        <end position="131"/>
    </location>
</feature>
<evidence type="ECO:0000256" key="3">
    <source>
        <dbReference type="ARBA" id="ARBA00022737"/>
    </source>
</evidence>
<dbReference type="InParanoid" id="A0A2J7PQ08"/>
<dbReference type="EMBL" id="NEVH01022640">
    <property type="protein sequence ID" value="PNF18420.1"/>
    <property type="molecule type" value="Genomic_DNA"/>
</dbReference>
<keyword evidence="5" id="KW-0472">Membrane</keyword>
<feature type="compositionally biased region" description="Pro residues" evidence="4">
    <location>
        <begin position="376"/>
        <end position="390"/>
    </location>
</feature>
<dbReference type="InterPro" id="IPR032675">
    <property type="entry name" value="LRR_dom_sf"/>
</dbReference>
<evidence type="ECO:0000313" key="8">
    <source>
        <dbReference type="Proteomes" id="UP000235965"/>
    </source>
</evidence>
<dbReference type="PANTHER" id="PTHR24366:SF96">
    <property type="entry name" value="LEUCINE RICH REPEAT CONTAINING 53"/>
    <property type="match status" value="1"/>
</dbReference>
<protein>
    <recommendedName>
        <fullName evidence="6">LRRCT domain-containing protein</fullName>
    </recommendedName>
</protein>
<sequence>MSSGLRSIASNIIASSASTIQKINFAHNELESLPPDIFNINASRESFQVFLHENKLKTLPQGIFNEAIKSSVTVTISLGNNDWHCDCDLAWLYQFIMNETILLYDNDNPVCESPTENKDKLLIEADFSTCITATTPSSTPSAASSTITTTMDSTIISPTTEMTTTDTTTLVQATNEMKLVWMNTDDTNNIHCNYTNFMKEKRDSLNMFNAEFKSKPNTSYTICAISQEGTISPLNCRAHTTLPSEENRPWLLNNQQTMIWAIFCFALLVTMMVGGVIIYIVVRHNPRILGCNKRVIVVGHRAAEVLVMPKDYSETDAGFRRASETSFYTARTSMTSYVTAIQPTAVQLIAWKFSQMKERLMANGKTEDEKITPSPNESPPPPPPPLPPYPNETLFKDSYDINFPYDFNSCYTAVM</sequence>
<reference evidence="7 8" key="1">
    <citation type="submission" date="2017-12" db="EMBL/GenBank/DDBJ databases">
        <title>Hemimetabolous genomes reveal molecular basis of termite eusociality.</title>
        <authorList>
            <person name="Harrison M.C."/>
            <person name="Jongepier E."/>
            <person name="Robertson H.M."/>
            <person name="Arning N."/>
            <person name="Bitard-Feildel T."/>
            <person name="Chao H."/>
            <person name="Childers C.P."/>
            <person name="Dinh H."/>
            <person name="Doddapaneni H."/>
            <person name="Dugan S."/>
            <person name="Gowin J."/>
            <person name="Greiner C."/>
            <person name="Han Y."/>
            <person name="Hu H."/>
            <person name="Hughes D.S.T."/>
            <person name="Huylmans A.-K."/>
            <person name="Kemena C."/>
            <person name="Kremer L.P.M."/>
            <person name="Lee S.L."/>
            <person name="Lopez-Ezquerra A."/>
            <person name="Mallet L."/>
            <person name="Monroy-Kuhn J.M."/>
            <person name="Moser A."/>
            <person name="Murali S.C."/>
            <person name="Muzny D.M."/>
            <person name="Otani S."/>
            <person name="Piulachs M.-D."/>
            <person name="Poelchau M."/>
            <person name="Qu J."/>
            <person name="Schaub F."/>
            <person name="Wada-Katsumata A."/>
            <person name="Worley K.C."/>
            <person name="Xie Q."/>
            <person name="Ylla G."/>
            <person name="Poulsen M."/>
            <person name="Gibbs R.A."/>
            <person name="Schal C."/>
            <person name="Richards S."/>
            <person name="Belles X."/>
            <person name="Korb J."/>
            <person name="Bornberg-Bauer E."/>
        </authorList>
    </citation>
    <scope>NUCLEOTIDE SEQUENCE [LARGE SCALE GENOMIC DNA]</scope>
    <source>
        <tissue evidence="7">Whole body</tissue>
    </source>
</reference>